<evidence type="ECO:0000256" key="3">
    <source>
        <dbReference type="ARBA" id="ARBA00022989"/>
    </source>
</evidence>
<feature type="transmembrane region" description="Helical" evidence="6">
    <location>
        <begin position="68"/>
        <end position="89"/>
    </location>
</feature>
<dbReference type="RefSeq" id="WP_035755211.1">
    <property type="nucleotide sequence ID" value="NZ_JRNH01000011.1"/>
</dbReference>
<keyword evidence="4 6" id="KW-0472">Membrane</keyword>
<evidence type="ECO:0000256" key="2">
    <source>
        <dbReference type="ARBA" id="ARBA00022692"/>
    </source>
</evidence>
<evidence type="ECO:0008006" key="9">
    <source>
        <dbReference type="Google" id="ProtNLM"/>
    </source>
</evidence>
<dbReference type="InterPro" id="IPR019109">
    <property type="entry name" value="MamF_MmsF"/>
</dbReference>
<evidence type="ECO:0000256" key="5">
    <source>
        <dbReference type="SAM" id="MobiDB-lite"/>
    </source>
</evidence>
<evidence type="ECO:0000256" key="6">
    <source>
        <dbReference type="SAM" id="Phobius"/>
    </source>
</evidence>
<comment type="subcellular location">
    <subcellularLocation>
        <location evidence="1">Membrane</location>
        <topology evidence="1">Multi-pass membrane protein</topology>
    </subcellularLocation>
</comment>
<feature type="region of interest" description="Disordered" evidence="5">
    <location>
        <begin position="1"/>
        <end position="26"/>
    </location>
</feature>
<accession>A0A095YFH1</accession>
<dbReference type="Pfam" id="PF09685">
    <property type="entry name" value="MamF_MmsF"/>
    <property type="match status" value="1"/>
</dbReference>
<feature type="transmembrane region" description="Helical" evidence="6">
    <location>
        <begin position="32"/>
        <end position="54"/>
    </location>
</feature>
<evidence type="ECO:0000256" key="1">
    <source>
        <dbReference type="ARBA" id="ARBA00004141"/>
    </source>
</evidence>
<gene>
    <name evidence="7" type="ORF">HMPREF2128_03825</name>
</gene>
<evidence type="ECO:0000313" key="8">
    <source>
        <dbReference type="Proteomes" id="UP000053528"/>
    </source>
</evidence>
<keyword evidence="3 6" id="KW-1133">Transmembrane helix</keyword>
<protein>
    <recommendedName>
        <fullName evidence="9">Orotate phosphoribosyltransferase</fullName>
    </recommendedName>
</protein>
<feature type="transmembrane region" description="Helical" evidence="6">
    <location>
        <begin position="95"/>
        <end position="118"/>
    </location>
</feature>
<sequence length="133" mass="14926">MTNPTPGRPQQPRDKETSTDSLPLAPSEDRRWATVSHFGAIAGFIPAMIIHYLFKDRGPFTAQESREAVNFTLPLTALMFVLMLLAIFIPGIGSIFSVALVVVWLYMTFSGIVAGIEVNKGRPYLYRFNMRLF</sequence>
<evidence type="ECO:0000313" key="7">
    <source>
        <dbReference type="EMBL" id="KGF20841.1"/>
    </source>
</evidence>
<evidence type="ECO:0000256" key="4">
    <source>
        <dbReference type="ARBA" id="ARBA00023136"/>
    </source>
</evidence>
<organism evidence="7 8">
    <name type="scientific">Pseudoglutamicibacter albus DNF00011</name>
    <dbReference type="NCBI Taxonomy" id="1401063"/>
    <lineage>
        <taxon>Bacteria</taxon>
        <taxon>Bacillati</taxon>
        <taxon>Actinomycetota</taxon>
        <taxon>Actinomycetes</taxon>
        <taxon>Micrococcales</taxon>
        <taxon>Micrococcaceae</taxon>
        <taxon>Pseudoglutamicibacter</taxon>
    </lineage>
</organism>
<comment type="caution">
    <text evidence="7">The sequence shown here is derived from an EMBL/GenBank/DDBJ whole genome shotgun (WGS) entry which is preliminary data.</text>
</comment>
<reference evidence="7 8" key="1">
    <citation type="submission" date="2014-07" db="EMBL/GenBank/DDBJ databases">
        <authorList>
            <person name="McCorrison J."/>
            <person name="Sanka R."/>
            <person name="Torralba M."/>
            <person name="Gillis M."/>
            <person name="Haft D.H."/>
            <person name="Methe B."/>
            <person name="Sutton G."/>
            <person name="Nelson K.E."/>
        </authorList>
    </citation>
    <scope>NUCLEOTIDE SEQUENCE [LARGE SCALE GENOMIC DNA]</scope>
    <source>
        <strain evidence="7 8">DNF00011</strain>
    </source>
</reference>
<dbReference type="AlphaFoldDB" id="A0A095YFH1"/>
<dbReference type="Proteomes" id="UP000053528">
    <property type="component" value="Unassembled WGS sequence"/>
</dbReference>
<dbReference type="EMBL" id="JRNH01000011">
    <property type="protein sequence ID" value="KGF20841.1"/>
    <property type="molecule type" value="Genomic_DNA"/>
</dbReference>
<keyword evidence="2 6" id="KW-0812">Transmembrane</keyword>
<proteinExistence type="predicted"/>
<name>A0A095YFH1_9MICC</name>